<sequence length="102" mass="12050">MVTEFLWICQSNLEDRSQPRSFNNIITRHERQDEWPAERAVQRDIILPGIDWWGWACHVPPSSGAEFHENNSRWVRGQSPLVCEETRLEAAGHMLQRQQVFH</sequence>
<evidence type="ECO:0000313" key="1">
    <source>
        <dbReference type="EMBL" id="GIZ04073.1"/>
    </source>
</evidence>
<organism evidence="1 2">
    <name type="scientific">Caerostris extrusa</name>
    <name type="common">Bark spider</name>
    <name type="synonym">Caerostris bankana</name>
    <dbReference type="NCBI Taxonomy" id="172846"/>
    <lineage>
        <taxon>Eukaryota</taxon>
        <taxon>Metazoa</taxon>
        <taxon>Ecdysozoa</taxon>
        <taxon>Arthropoda</taxon>
        <taxon>Chelicerata</taxon>
        <taxon>Arachnida</taxon>
        <taxon>Araneae</taxon>
        <taxon>Araneomorphae</taxon>
        <taxon>Entelegynae</taxon>
        <taxon>Araneoidea</taxon>
        <taxon>Araneidae</taxon>
        <taxon>Caerostris</taxon>
    </lineage>
</organism>
<evidence type="ECO:0008006" key="3">
    <source>
        <dbReference type="Google" id="ProtNLM"/>
    </source>
</evidence>
<gene>
    <name evidence="1" type="ORF">CEXT_434121</name>
</gene>
<accession>A0AAV4YAR0</accession>
<keyword evidence="2" id="KW-1185">Reference proteome</keyword>
<name>A0AAV4YAR0_CAEEX</name>
<evidence type="ECO:0000313" key="2">
    <source>
        <dbReference type="Proteomes" id="UP001054945"/>
    </source>
</evidence>
<reference evidence="1 2" key="1">
    <citation type="submission" date="2021-06" db="EMBL/GenBank/DDBJ databases">
        <title>Caerostris extrusa draft genome.</title>
        <authorList>
            <person name="Kono N."/>
            <person name="Arakawa K."/>
        </authorList>
    </citation>
    <scope>NUCLEOTIDE SEQUENCE [LARGE SCALE GENOMIC DNA]</scope>
</reference>
<comment type="caution">
    <text evidence="1">The sequence shown here is derived from an EMBL/GenBank/DDBJ whole genome shotgun (WGS) entry which is preliminary data.</text>
</comment>
<proteinExistence type="predicted"/>
<dbReference type="EMBL" id="BPLR01001691">
    <property type="protein sequence ID" value="GIZ04073.1"/>
    <property type="molecule type" value="Genomic_DNA"/>
</dbReference>
<dbReference type="Proteomes" id="UP001054945">
    <property type="component" value="Unassembled WGS sequence"/>
</dbReference>
<dbReference type="AlphaFoldDB" id="A0AAV4YAR0"/>
<protein>
    <recommendedName>
        <fullName evidence="3">Ycf15</fullName>
    </recommendedName>
</protein>